<protein>
    <submittedName>
        <fullName evidence="1">Endoribonuclease MazF</fullName>
    </submittedName>
</protein>
<dbReference type="Gene3D" id="2.30.30.110">
    <property type="match status" value="1"/>
</dbReference>
<dbReference type="RefSeq" id="WP_369607856.1">
    <property type="nucleotide sequence ID" value="NZ_BAAFHN010000077.1"/>
</dbReference>
<proteinExistence type="predicted"/>
<dbReference type="EMBL" id="BAAFHN010000077">
    <property type="protein sequence ID" value="GAB0173912.1"/>
    <property type="molecule type" value="Genomic_DNA"/>
</dbReference>
<sequence length="112" mass="12648">MNYTPQKGHIVWIDFNPQLGSEQARKRPALVLSPSIYNSKTGLCLVVPITTQIKGYPFEIPIKTKTVNGVALCDQIKSFDYRARNFAFADNLGKNNFNEIVEFINSIIITKI</sequence>
<name>A0ABQ0D6D3_9HELI</name>
<evidence type="ECO:0000313" key="1">
    <source>
        <dbReference type="EMBL" id="GAB0173912.1"/>
    </source>
</evidence>
<dbReference type="PANTHER" id="PTHR33988">
    <property type="entry name" value="ENDORIBONUCLEASE MAZF-RELATED"/>
    <property type="match status" value="1"/>
</dbReference>
<dbReference type="NCBIfam" id="NF007386">
    <property type="entry name" value="PRK09907.1"/>
    <property type="match status" value="1"/>
</dbReference>
<dbReference type="InterPro" id="IPR003477">
    <property type="entry name" value="PemK-like"/>
</dbReference>
<reference evidence="1 2" key="1">
    <citation type="submission" date="2024-06" db="EMBL/GenBank/DDBJ databases">
        <title>Draft genome sequence of Helicobacter trogontum NHP16-4001.</title>
        <authorList>
            <person name="Rimbara E."/>
            <person name="Suzuki M."/>
        </authorList>
    </citation>
    <scope>NUCLEOTIDE SEQUENCE [LARGE SCALE GENOMIC DNA]</scope>
    <source>
        <strain evidence="1 2">NHP16-4001</strain>
    </source>
</reference>
<dbReference type="PANTHER" id="PTHR33988:SF3">
    <property type="entry name" value="ENDORIBONUCLEASE TOXIN CHPB-RELATED"/>
    <property type="match status" value="1"/>
</dbReference>
<keyword evidence="2" id="KW-1185">Reference proteome</keyword>
<dbReference type="Pfam" id="PF02452">
    <property type="entry name" value="PemK_toxin"/>
    <property type="match status" value="1"/>
</dbReference>
<comment type="caution">
    <text evidence="1">The sequence shown here is derived from an EMBL/GenBank/DDBJ whole genome shotgun (WGS) entry which is preliminary data.</text>
</comment>
<accession>A0ABQ0D6D3</accession>
<dbReference type="InterPro" id="IPR011067">
    <property type="entry name" value="Plasmid_toxin/cell-grow_inhib"/>
</dbReference>
<gene>
    <name evidence="1" type="primary">mazF</name>
    <name evidence="1" type="ORF">NHP164001_19340</name>
</gene>
<evidence type="ECO:0000313" key="2">
    <source>
        <dbReference type="Proteomes" id="UP001562457"/>
    </source>
</evidence>
<dbReference type="Proteomes" id="UP001562457">
    <property type="component" value="Unassembled WGS sequence"/>
</dbReference>
<organism evidence="1 2">
    <name type="scientific">Helicobacter trogontum</name>
    <dbReference type="NCBI Taxonomy" id="50960"/>
    <lineage>
        <taxon>Bacteria</taxon>
        <taxon>Pseudomonadati</taxon>
        <taxon>Campylobacterota</taxon>
        <taxon>Epsilonproteobacteria</taxon>
        <taxon>Campylobacterales</taxon>
        <taxon>Helicobacteraceae</taxon>
        <taxon>Helicobacter</taxon>
    </lineage>
</organism>
<dbReference type="SUPFAM" id="SSF50118">
    <property type="entry name" value="Cell growth inhibitor/plasmid maintenance toxic component"/>
    <property type="match status" value="1"/>
</dbReference>